<evidence type="ECO:0000256" key="1">
    <source>
        <dbReference type="ARBA" id="ARBA00022722"/>
    </source>
</evidence>
<dbReference type="GO" id="GO:0008408">
    <property type="term" value="F:3'-5' exonuclease activity"/>
    <property type="evidence" value="ECO:0007669"/>
    <property type="project" value="InterPro"/>
</dbReference>
<dbReference type="FunFam" id="3.30.420.10:FF:000054">
    <property type="entry name" value="Werner Syndrome-like exonuclease"/>
    <property type="match status" value="1"/>
</dbReference>
<dbReference type="Gene3D" id="3.30.420.10">
    <property type="entry name" value="Ribonuclease H-like superfamily/Ribonuclease H"/>
    <property type="match status" value="1"/>
</dbReference>
<reference evidence="4" key="1">
    <citation type="submission" date="2022-04" db="EMBL/GenBank/DDBJ databases">
        <title>Carnegiea gigantea Genome sequencing and assembly v2.</title>
        <authorList>
            <person name="Copetti D."/>
            <person name="Sanderson M.J."/>
            <person name="Burquez A."/>
            <person name="Wojciechowski M.F."/>
        </authorList>
    </citation>
    <scope>NUCLEOTIDE SEQUENCE</scope>
    <source>
        <strain evidence="4">SGP5-SGP5p</strain>
        <tissue evidence="4">Aerial part</tissue>
    </source>
</reference>
<dbReference type="SMART" id="SM00474">
    <property type="entry name" value="35EXOc"/>
    <property type="match status" value="1"/>
</dbReference>
<dbReference type="Pfam" id="PF01612">
    <property type="entry name" value="DNA_pol_A_exo1"/>
    <property type="match status" value="1"/>
</dbReference>
<dbReference type="InterPro" id="IPR036397">
    <property type="entry name" value="RNaseH_sf"/>
</dbReference>
<evidence type="ECO:0000313" key="4">
    <source>
        <dbReference type="EMBL" id="KAJ8444382.1"/>
    </source>
</evidence>
<dbReference type="Proteomes" id="UP001153076">
    <property type="component" value="Unassembled WGS sequence"/>
</dbReference>
<dbReference type="AlphaFoldDB" id="A0A9Q1KJG9"/>
<dbReference type="InterPro" id="IPR012337">
    <property type="entry name" value="RNaseH-like_sf"/>
</dbReference>
<organism evidence="4 5">
    <name type="scientific">Carnegiea gigantea</name>
    <dbReference type="NCBI Taxonomy" id="171969"/>
    <lineage>
        <taxon>Eukaryota</taxon>
        <taxon>Viridiplantae</taxon>
        <taxon>Streptophyta</taxon>
        <taxon>Embryophyta</taxon>
        <taxon>Tracheophyta</taxon>
        <taxon>Spermatophyta</taxon>
        <taxon>Magnoliopsida</taxon>
        <taxon>eudicotyledons</taxon>
        <taxon>Gunneridae</taxon>
        <taxon>Pentapetalae</taxon>
        <taxon>Caryophyllales</taxon>
        <taxon>Cactineae</taxon>
        <taxon>Cactaceae</taxon>
        <taxon>Cactoideae</taxon>
        <taxon>Echinocereeae</taxon>
        <taxon>Carnegiea</taxon>
    </lineage>
</organism>
<evidence type="ECO:0000256" key="2">
    <source>
        <dbReference type="ARBA" id="ARBA00022801"/>
    </source>
</evidence>
<dbReference type="GO" id="GO:0006139">
    <property type="term" value="P:nucleobase-containing compound metabolic process"/>
    <property type="evidence" value="ECO:0007669"/>
    <property type="project" value="InterPro"/>
</dbReference>
<keyword evidence="5" id="KW-1185">Reference proteome</keyword>
<keyword evidence="1" id="KW-0540">Nuclease</keyword>
<comment type="caution">
    <text evidence="4">The sequence shown here is derived from an EMBL/GenBank/DDBJ whole genome shotgun (WGS) entry which is preliminary data.</text>
</comment>
<feature type="domain" description="3'-5' exonuclease" evidence="3">
    <location>
        <begin position="92"/>
        <end position="267"/>
    </location>
</feature>
<dbReference type="GO" id="GO:0005634">
    <property type="term" value="C:nucleus"/>
    <property type="evidence" value="ECO:0007669"/>
    <property type="project" value="TreeGrafter"/>
</dbReference>
<keyword evidence="2" id="KW-0378">Hydrolase</keyword>
<dbReference type="OrthoDB" id="1920326at2759"/>
<dbReference type="SUPFAM" id="SSF53098">
    <property type="entry name" value="Ribonuclease H-like"/>
    <property type="match status" value="1"/>
</dbReference>
<evidence type="ECO:0000313" key="5">
    <source>
        <dbReference type="Proteomes" id="UP001153076"/>
    </source>
</evidence>
<name>A0A9Q1KJG9_9CARY</name>
<dbReference type="GO" id="GO:0005737">
    <property type="term" value="C:cytoplasm"/>
    <property type="evidence" value="ECO:0007669"/>
    <property type="project" value="TreeGrafter"/>
</dbReference>
<dbReference type="CDD" id="cd06141">
    <property type="entry name" value="WRN_exo"/>
    <property type="match status" value="1"/>
</dbReference>
<sequence length="276" mass="29891">MLQMPAAGREAGAQCVACSELGPTSLDWAVKRPQCPVRVLPTFPNSPPILTATPLQLPPAPMAAAAISITESTPSLDNYLFDVTLNSHQIKTTVTADASVASAWIADAKSSNHRLIGLDIEWRPNTSRQVDNPAATLQLCVGPTCLIFQLLHCRPPLPESLVEFLADEENTFVGVGIEADAEKLVGDHELVVKRAVDLADLAAEGRRRNLGLKEMARIVMGVEVVKPKSVTMSRWDAEWLSYQQIQYACVDAFLSFEIGRRLLASSSSSSDSNTQP</sequence>
<evidence type="ECO:0000259" key="3">
    <source>
        <dbReference type="SMART" id="SM00474"/>
    </source>
</evidence>
<dbReference type="PANTHER" id="PTHR13620:SF105">
    <property type="entry name" value="OS01G0737700 PROTEIN"/>
    <property type="match status" value="1"/>
</dbReference>
<gene>
    <name evidence="4" type="ORF">Cgig2_026586</name>
</gene>
<accession>A0A9Q1KJG9</accession>
<protein>
    <recommendedName>
        <fullName evidence="3">3'-5' exonuclease domain-containing protein</fullName>
    </recommendedName>
</protein>
<dbReference type="EMBL" id="JAKOGI010000099">
    <property type="protein sequence ID" value="KAJ8444382.1"/>
    <property type="molecule type" value="Genomic_DNA"/>
</dbReference>
<dbReference type="PANTHER" id="PTHR13620">
    <property type="entry name" value="3-5 EXONUCLEASE"/>
    <property type="match status" value="1"/>
</dbReference>
<dbReference type="InterPro" id="IPR051132">
    <property type="entry name" value="3-5_Exonuclease_domain"/>
</dbReference>
<dbReference type="GO" id="GO:0003676">
    <property type="term" value="F:nucleic acid binding"/>
    <property type="evidence" value="ECO:0007669"/>
    <property type="project" value="InterPro"/>
</dbReference>
<dbReference type="InterPro" id="IPR002562">
    <property type="entry name" value="3'-5'_exonuclease_dom"/>
</dbReference>
<proteinExistence type="predicted"/>